<evidence type="ECO:0000259" key="1">
    <source>
        <dbReference type="Pfam" id="PF12680"/>
    </source>
</evidence>
<accession>A0A1M5BL45</accession>
<proteinExistence type="predicted"/>
<feature type="domain" description="SnoaL-like" evidence="1">
    <location>
        <begin position="7"/>
        <end position="108"/>
    </location>
</feature>
<evidence type="ECO:0000313" key="2">
    <source>
        <dbReference type="EMBL" id="SHF43251.1"/>
    </source>
</evidence>
<protein>
    <submittedName>
        <fullName evidence="2">Ketosteroid isomerase-related protein</fullName>
    </submittedName>
</protein>
<evidence type="ECO:0000313" key="3">
    <source>
        <dbReference type="Proteomes" id="UP000184501"/>
    </source>
</evidence>
<dbReference type="RefSeq" id="WP_073482233.1">
    <property type="nucleotide sequence ID" value="NZ_FQVN01000003.1"/>
</dbReference>
<organism evidence="2 3">
    <name type="scientific">Streptoalloteichus hindustanus</name>
    <dbReference type="NCBI Taxonomy" id="2017"/>
    <lineage>
        <taxon>Bacteria</taxon>
        <taxon>Bacillati</taxon>
        <taxon>Actinomycetota</taxon>
        <taxon>Actinomycetes</taxon>
        <taxon>Pseudonocardiales</taxon>
        <taxon>Pseudonocardiaceae</taxon>
        <taxon>Streptoalloteichus</taxon>
    </lineage>
</organism>
<dbReference type="OrthoDB" id="119146at2"/>
<dbReference type="GO" id="GO:0016853">
    <property type="term" value="F:isomerase activity"/>
    <property type="evidence" value="ECO:0007669"/>
    <property type="project" value="UniProtKB-KW"/>
</dbReference>
<reference evidence="2 3" key="1">
    <citation type="submission" date="2016-11" db="EMBL/GenBank/DDBJ databases">
        <authorList>
            <person name="Jaros S."/>
            <person name="Januszkiewicz K."/>
            <person name="Wedrychowicz H."/>
        </authorList>
    </citation>
    <scope>NUCLEOTIDE SEQUENCE [LARGE SCALE GENOMIC DNA]</scope>
    <source>
        <strain evidence="2 3">DSM 44523</strain>
    </source>
</reference>
<dbReference type="InterPro" id="IPR032710">
    <property type="entry name" value="NTF2-like_dom_sf"/>
</dbReference>
<dbReference type="STRING" id="2017.SAMN05444320_103622"/>
<dbReference type="Gene3D" id="3.10.450.50">
    <property type="match status" value="1"/>
</dbReference>
<sequence length="129" mass="13449">MLLPSAVERFFTASRVADVDAWAAAFAPDAAFHHPVDTPPVRGRAAIHALISGALAGFGRFDGLTPVEAHRTGKRIAVVWRGNGANPAGAEVRWSGITVFTLDAEGLVGEAVVYGDLDSLGRQLAGETA</sequence>
<dbReference type="Proteomes" id="UP000184501">
    <property type="component" value="Unassembled WGS sequence"/>
</dbReference>
<name>A0A1M5BL45_STRHI</name>
<dbReference type="EMBL" id="FQVN01000003">
    <property type="protein sequence ID" value="SHF43251.1"/>
    <property type="molecule type" value="Genomic_DNA"/>
</dbReference>
<dbReference type="Pfam" id="PF12680">
    <property type="entry name" value="SnoaL_2"/>
    <property type="match status" value="1"/>
</dbReference>
<dbReference type="AlphaFoldDB" id="A0A1M5BL45"/>
<dbReference type="InterPro" id="IPR037401">
    <property type="entry name" value="SnoaL-like"/>
</dbReference>
<gene>
    <name evidence="2" type="ORF">SAMN05444320_103622</name>
</gene>
<keyword evidence="2" id="KW-0413">Isomerase</keyword>
<keyword evidence="3" id="KW-1185">Reference proteome</keyword>
<dbReference type="SUPFAM" id="SSF54427">
    <property type="entry name" value="NTF2-like"/>
    <property type="match status" value="1"/>
</dbReference>